<sequence>MIWGGGLRGAHPPQGGAAAQAPAPPIPGEKGPKGGGGALRGGPKFRRGPQILGGVPAFPPPYPEHPDELGPGAGPDLPAHGDRRPGMHRGGRGRSRSARPRDSMVGDVTDSPPFLSRPRDPRGGEGAWSGTRGRGQRKRGRGDVAQGGGAIVAVATRGLARGVEPEAPMIPLGALVPARFLILTAHLVALGMAAGARDTHVRASLPLEFSVEEYTRVDTELLCALGLAAVLLAIEFGGFFMGVSMFHRGQGLFSVGAHAAASITLGLALMDSWDLGGFWLLLGLCSAPPAITELLLLPAALGRREKLSP</sequence>
<dbReference type="GO" id="GO:0016020">
    <property type="term" value="C:membrane"/>
    <property type="evidence" value="ECO:0007669"/>
    <property type="project" value="UniProtKB-SubCell"/>
</dbReference>
<feature type="region of interest" description="Disordered" evidence="7">
    <location>
        <begin position="1"/>
        <end position="145"/>
    </location>
</feature>
<reference evidence="9" key="2">
    <citation type="submission" date="2025-08" db="UniProtKB">
        <authorList>
            <consortium name="Ensembl"/>
        </authorList>
    </citation>
    <scope>IDENTIFICATION</scope>
</reference>
<accession>A0A8B9ZF85</accession>
<proteinExistence type="predicted"/>
<name>A0A8B9ZF85_ANAPL</name>
<dbReference type="GO" id="GO:1904491">
    <property type="term" value="P:protein localization to ciliary transition zone"/>
    <property type="evidence" value="ECO:0007669"/>
    <property type="project" value="TreeGrafter"/>
</dbReference>
<evidence type="ECO:0000256" key="1">
    <source>
        <dbReference type="ARBA" id="ARBA00004141"/>
    </source>
</evidence>
<keyword evidence="6 8" id="KW-0472">Membrane</keyword>
<dbReference type="Proteomes" id="UP000694400">
    <property type="component" value="Chromosome 40"/>
</dbReference>
<evidence type="ECO:0000256" key="8">
    <source>
        <dbReference type="SAM" id="Phobius"/>
    </source>
</evidence>
<evidence type="ECO:0000256" key="2">
    <source>
        <dbReference type="ARBA" id="ARBA00015652"/>
    </source>
</evidence>
<feature type="transmembrane region" description="Helical" evidence="8">
    <location>
        <begin position="224"/>
        <end position="244"/>
    </location>
</feature>
<keyword evidence="3 8" id="KW-0812">Transmembrane</keyword>
<reference evidence="9" key="3">
    <citation type="submission" date="2025-09" db="UniProtKB">
        <authorList>
            <consortium name="Ensembl"/>
        </authorList>
    </citation>
    <scope>IDENTIFICATION</scope>
</reference>
<keyword evidence="5 8" id="KW-1133">Transmembrane helix</keyword>
<evidence type="ECO:0000256" key="6">
    <source>
        <dbReference type="ARBA" id="ARBA00023136"/>
    </source>
</evidence>
<evidence type="ECO:0000256" key="3">
    <source>
        <dbReference type="ARBA" id="ARBA00022692"/>
    </source>
</evidence>
<reference evidence="9" key="1">
    <citation type="submission" date="2019-08" db="EMBL/GenBank/DDBJ databases">
        <title>Three high-quality genomes provides insights into domestication of ducks.</title>
        <authorList>
            <person name="Hou Z.C."/>
            <person name="Zhu F."/>
            <person name="Yin Z.T."/>
            <person name="Zhang F."/>
        </authorList>
    </citation>
    <scope>NUCLEOTIDE SEQUENCE [LARGE SCALE GENOMIC DNA]</scope>
</reference>
<comment type="subcellular location">
    <subcellularLocation>
        <location evidence="1">Membrane</location>
        <topology evidence="1">Multi-pass membrane protein</topology>
    </subcellularLocation>
</comment>
<dbReference type="GO" id="GO:0036038">
    <property type="term" value="C:MKS complex"/>
    <property type="evidence" value="ECO:0007669"/>
    <property type="project" value="TreeGrafter"/>
</dbReference>
<evidence type="ECO:0000313" key="9">
    <source>
        <dbReference type="Ensembl" id="ENSAPLP00020013298.1"/>
    </source>
</evidence>
<dbReference type="GO" id="GO:1905515">
    <property type="term" value="P:non-motile cilium assembly"/>
    <property type="evidence" value="ECO:0007669"/>
    <property type="project" value="TreeGrafter"/>
</dbReference>
<feature type="transmembrane region" description="Helical" evidence="8">
    <location>
        <begin position="251"/>
        <end position="270"/>
    </location>
</feature>
<organism evidence="9 10">
    <name type="scientific">Anas platyrhynchos</name>
    <name type="common">Mallard</name>
    <name type="synonym">Anas boschas</name>
    <dbReference type="NCBI Taxonomy" id="8839"/>
    <lineage>
        <taxon>Eukaryota</taxon>
        <taxon>Metazoa</taxon>
        <taxon>Chordata</taxon>
        <taxon>Craniata</taxon>
        <taxon>Vertebrata</taxon>
        <taxon>Euteleostomi</taxon>
        <taxon>Archelosauria</taxon>
        <taxon>Archosauria</taxon>
        <taxon>Dinosauria</taxon>
        <taxon>Saurischia</taxon>
        <taxon>Theropoda</taxon>
        <taxon>Coelurosauria</taxon>
        <taxon>Aves</taxon>
        <taxon>Neognathae</taxon>
        <taxon>Galloanserae</taxon>
        <taxon>Anseriformes</taxon>
        <taxon>Anatidae</taxon>
        <taxon>Anatinae</taxon>
        <taxon>Anas</taxon>
    </lineage>
</organism>
<dbReference type="Ensembl" id="ENSAPLT00020014329.1">
    <property type="protein sequence ID" value="ENSAPLP00020013298.1"/>
    <property type="gene ID" value="ENSAPLG00020009764.1"/>
</dbReference>
<protein>
    <recommendedName>
        <fullName evidence="2">Transmembrane protein 107</fullName>
    </recommendedName>
</protein>
<feature type="compositionally biased region" description="Low complexity" evidence="7">
    <location>
        <begin position="9"/>
        <end position="21"/>
    </location>
</feature>
<dbReference type="PANTHER" id="PTHR34341:SF1">
    <property type="entry name" value="TRANSMEMBRANE PROTEIN 107"/>
    <property type="match status" value="1"/>
</dbReference>
<evidence type="ECO:0000313" key="10">
    <source>
        <dbReference type="Proteomes" id="UP000694400"/>
    </source>
</evidence>
<feature type="transmembrane region" description="Helical" evidence="8">
    <location>
        <begin position="276"/>
        <end position="301"/>
    </location>
</feature>
<evidence type="ECO:0000256" key="5">
    <source>
        <dbReference type="ARBA" id="ARBA00022989"/>
    </source>
</evidence>
<dbReference type="InterPro" id="IPR029248">
    <property type="entry name" value="TMEM107"/>
</dbReference>
<evidence type="ECO:0000256" key="7">
    <source>
        <dbReference type="SAM" id="MobiDB-lite"/>
    </source>
</evidence>
<feature type="compositionally biased region" description="Basic residues" evidence="7">
    <location>
        <begin position="86"/>
        <end position="98"/>
    </location>
</feature>
<dbReference type="Pfam" id="PF14995">
    <property type="entry name" value="TMEM107"/>
    <property type="match status" value="1"/>
</dbReference>
<dbReference type="AlphaFoldDB" id="A0A8B9ZF85"/>
<keyword evidence="4" id="KW-0970">Cilium biogenesis/degradation</keyword>
<evidence type="ECO:0000256" key="4">
    <source>
        <dbReference type="ARBA" id="ARBA00022794"/>
    </source>
</evidence>
<dbReference type="PANTHER" id="PTHR34341">
    <property type="entry name" value="TRANSMEMBRANE PROTEIN 107"/>
    <property type="match status" value="1"/>
</dbReference>